<evidence type="ECO:0008006" key="7">
    <source>
        <dbReference type="Google" id="ProtNLM"/>
    </source>
</evidence>
<evidence type="ECO:0000313" key="4">
    <source>
        <dbReference type="EMBL" id="SSA49330.1"/>
    </source>
</evidence>
<evidence type="ECO:0000313" key="5">
    <source>
        <dbReference type="Proteomes" id="UP000245839"/>
    </source>
</evidence>
<reference evidence="4 6" key="1">
    <citation type="submission" date="2016-10" db="EMBL/GenBank/DDBJ databases">
        <authorList>
            <person name="Cai Z."/>
        </authorList>
    </citation>
    <scope>NUCLEOTIDE SEQUENCE [LARGE SCALE GENOMIC DNA]</scope>
    <source>
        <strain evidence="4 6">DSM 25227</strain>
    </source>
</reference>
<evidence type="ECO:0000313" key="6">
    <source>
        <dbReference type="Proteomes" id="UP000251571"/>
    </source>
</evidence>
<evidence type="ECO:0000256" key="2">
    <source>
        <dbReference type="SAM" id="SignalP"/>
    </source>
</evidence>
<protein>
    <recommendedName>
        <fullName evidence="7">VPLPA-CTERM protein sorting domain-containing protein</fullName>
    </recommendedName>
</protein>
<dbReference type="Proteomes" id="UP000245839">
    <property type="component" value="Unassembled WGS sequence"/>
</dbReference>
<name>A0A2Y9AYI3_9RHOB</name>
<dbReference type="AlphaFoldDB" id="A0A2Y9AYI3"/>
<proteinExistence type="predicted"/>
<evidence type="ECO:0000256" key="1">
    <source>
        <dbReference type="SAM" id="Phobius"/>
    </source>
</evidence>
<gene>
    <name evidence="3" type="ORF">BCF38_109138</name>
    <name evidence="4" type="ORF">SAMN05421539_109138</name>
</gene>
<reference evidence="3 5" key="2">
    <citation type="submission" date="2018-03" db="EMBL/GenBank/DDBJ databases">
        <title>Genomic Encyclopedia of Archaeal and Bacterial Type Strains, Phase II (KMG-II): from individual species to whole genera.</title>
        <authorList>
            <person name="Goeker M."/>
        </authorList>
    </citation>
    <scope>NUCLEOTIDE SEQUENCE [LARGE SCALE GENOMIC DNA]</scope>
    <source>
        <strain evidence="3 5">DSM 25227</strain>
    </source>
</reference>
<keyword evidence="1" id="KW-1133">Transmembrane helix</keyword>
<dbReference type="RefSeq" id="WP_109565459.1">
    <property type="nucleotide sequence ID" value="NZ_QGDJ01000009.1"/>
</dbReference>
<keyword evidence="2" id="KW-0732">Signal</keyword>
<feature type="transmembrane region" description="Helical" evidence="1">
    <location>
        <begin position="177"/>
        <end position="198"/>
    </location>
</feature>
<dbReference type="EMBL" id="UETC01000009">
    <property type="protein sequence ID" value="SSA49330.1"/>
    <property type="molecule type" value="Genomic_DNA"/>
</dbReference>
<organism evidence="4 6">
    <name type="scientific">Jannaschia seohaensis</name>
    <dbReference type="NCBI Taxonomy" id="475081"/>
    <lineage>
        <taxon>Bacteria</taxon>
        <taxon>Pseudomonadati</taxon>
        <taxon>Pseudomonadota</taxon>
        <taxon>Alphaproteobacteria</taxon>
        <taxon>Rhodobacterales</taxon>
        <taxon>Roseobacteraceae</taxon>
        <taxon>Jannaschia</taxon>
    </lineage>
</organism>
<sequence length="204" mass="20930">MNVTIFAATAAALVLAGSMASAVPVAFTDLAAWTSANSSRATSVEDLEAATVGNIPGLSVDLGLFTSTLAASSVVHEIELDDTLPTKALEVYLSANQGTTMTWDDFDVGPVFGIGMDIGSLDANGITITVNGTPLFFSGSNPSFIGVTDTAPIQSLVFSSQNEQFDVDNIRFATATIPLPAGIACLLGALGLLGLTAGRRTRRA</sequence>
<feature type="chain" id="PRO_5036058957" description="VPLPA-CTERM protein sorting domain-containing protein" evidence="2">
    <location>
        <begin position="23"/>
        <end position="204"/>
    </location>
</feature>
<dbReference type="EMBL" id="QGDJ01000009">
    <property type="protein sequence ID" value="PWJ16253.1"/>
    <property type="molecule type" value="Genomic_DNA"/>
</dbReference>
<dbReference type="Proteomes" id="UP000251571">
    <property type="component" value="Unassembled WGS sequence"/>
</dbReference>
<feature type="signal peptide" evidence="2">
    <location>
        <begin position="1"/>
        <end position="22"/>
    </location>
</feature>
<keyword evidence="5" id="KW-1185">Reference proteome</keyword>
<keyword evidence="1" id="KW-0812">Transmembrane</keyword>
<accession>A0A2Y9AYI3</accession>
<keyword evidence="1" id="KW-0472">Membrane</keyword>
<evidence type="ECO:0000313" key="3">
    <source>
        <dbReference type="EMBL" id="PWJ16253.1"/>
    </source>
</evidence>